<keyword evidence="2" id="KW-1133">Transmembrane helix</keyword>
<evidence type="ECO:0000313" key="4">
    <source>
        <dbReference type="EMBL" id="SUZ98152.1"/>
    </source>
</evidence>
<sequence>MVLVCQFGVVTEGLILEKELDNAYSLLGGALAWEALQTEKDDLSRWSRQTALPELGIMGQKKLNNASVAIVGVGGLGCFAANILAAAGVGSLLLVDGDKVELSNLHRQHLYGSDDIGSKKVTAAKKRLSSQYDQVILHTVPEMLVNDNANEYLHNADIIVDATDSIQARVLIDHTSKETEIPMVYGGLYRFEGQVAVLNHHGSPGYRDLFPELPTSGDACAEAGILGMLPGIIGNIQALEAVKLITGIEPTLAGRLLIYDGLSHNTTIVDISRKE</sequence>
<dbReference type="InterPro" id="IPR000594">
    <property type="entry name" value="ThiF_NAD_FAD-bd"/>
</dbReference>
<evidence type="ECO:0000256" key="1">
    <source>
        <dbReference type="ARBA" id="ARBA00009919"/>
    </source>
</evidence>
<dbReference type="GO" id="GO:0008641">
    <property type="term" value="F:ubiquitin-like modifier activating enzyme activity"/>
    <property type="evidence" value="ECO:0007669"/>
    <property type="project" value="InterPro"/>
</dbReference>
<dbReference type="CDD" id="cd00757">
    <property type="entry name" value="ThiF_MoeB_HesA_family"/>
    <property type="match status" value="1"/>
</dbReference>
<comment type="similarity">
    <text evidence="1">Belongs to the HesA/MoeB/ThiF family.</text>
</comment>
<dbReference type="AlphaFoldDB" id="A0A381S238"/>
<keyword evidence="2" id="KW-0472">Membrane</keyword>
<dbReference type="GO" id="GO:0016779">
    <property type="term" value="F:nucleotidyltransferase activity"/>
    <property type="evidence" value="ECO:0007669"/>
    <property type="project" value="TreeGrafter"/>
</dbReference>
<name>A0A381S238_9ZZZZ</name>
<dbReference type="SUPFAM" id="SSF69572">
    <property type="entry name" value="Activating enzymes of the ubiquitin-like proteins"/>
    <property type="match status" value="1"/>
</dbReference>
<feature type="transmembrane region" description="Helical" evidence="2">
    <location>
        <begin position="68"/>
        <end position="95"/>
    </location>
</feature>
<dbReference type="Gene3D" id="3.40.50.720">
    <property type="entry name" value="NAD(P)-binding Rossmann-like Domain"/>
    <property type="match status" value="1"/>
</dbReference>
<dbReference type="EMBL" id="UINC01002577">
    <property type="protein sequence ID" value="SUZ98152.1"/>
    <property type="molecule type" value="Genomic_DNA"/>
</dbReference>
<keyword evidence="2" id="KW-0812">Transmembrane</keyword>
<dbReference type="InterPro" id="IPR045886">
    <property type="entry name" value="ThiF/MoeB/HesA"/>
</dbReference>
<dbReference type="GO" id="GO:0004792">
    <property type="term" value="F:thiosulfate-cyanide sulfurtransferase activity"/>
    <property type="evidence" value="ECO:0007669"/>
    <property type="project" value="TreeGrafter"/>
</dbReference>
<dbReference type="Pfam" id="PF00899">
    <property type="entry name" value="ThiF"/>
    <property type="match status" value="1"/>
</dbReference>
<dbReference type="PANTHER" id="PTHR10953">
    <property type="entry name" value="UBIQUITIN-ACTIVATING ENZYME E1"/>
    <property type="match status" value="1"/>
</dbReference>
<proteinExistence type="inferred from homology"/>
<dbReference type="FunFam" id="3.40.50.720:FF:000080">
    <property type="entry name" value="Thiazole biosynthesis adenylyltransferase ThiF"/>
    <property type="match status" value="1"/>
</dbReference>
<dbReference type="GO" id="GO:0005737">
    <property type="term" value="C:cytoplasm"/>
    <property type="evidence" value="ECO:0007669"/>
    <property type="project" value="TreeGrafter"/>
</dbReference>
<dbReference type="InterPro" id="IPR035985">
    <property type="entry name" value="Ubiquitin-activating_enz"/>
</dbReference>
<evidence type="ECO:0000259" key="3">
    <source>
        <dbReference type="Pfam" id="PF00899"/>
    </source>
</evidence>
<organism evidence="4">
    <name type="scientific">marine metagenome</name>
    <dbReference type="NCBI Taxonomy" id="408172"/>
    <lineage>
        <taxon>unclassified sequences</taxon>
        <taxon>metagenomes</taxon>
        <taxon>ecological metagenomes</taxon>
    </lineage>
</organism>
<evidence type="ECO:0000256" key="2">
    <source>
        <dbReference type="SAM" id="Phobius"/>
    </source>
</evidence>
<protein>
    <recommendedName>
        <fullName evidence="3">THIF-type NAD/FAD binding fold domain-containing protein</fullName>
    </recommendedName>
</protein>
<dbReference type="PANTHER" id="PTHR10953:SF102">
    <property type="entry name" value="ADENYLYLTRANSFERASE AND SULFURTRANSFERASE MOCS3"/>
    <property type="match status" value="1"/>
</dbReference>
<reference evidence="4" key="1">
    <citation type="submission" date="2018-05" db="EMBL/GenBank/DDBJ databases">
        <authorList>
            <person name="Lanie J.A."/>
            <person name="Ng W.-L."/>
            <person name="Kazmierczak K.M."/>
            <person name="Andrzejewski T.M."/>
            <person name="Davidsen T.M."/>
            <person name="Wayne K.J."/>
            <person name="Tettelin H."/>
            <person name="Glass J.I."/>
            <person name="Rusch D."/>
            <person name="Podicherti R."/>
            <person name="Tsui H.-C.T."/>
            <person name="Winkler M.E."/>
        </authorList>
    </citation>
    <scope>NUCLEOTIDE SEQUENCE</scope>
</reference>
<accession>A0A381S238</accession>
<gene>
    <name evidence="4" type="ORF">METZ01_LOCUS51006</name>
</gene>
<feature type="domain" description="THIF-type NAD/FAD binding fold" evidence="3">
    <location>
        <begin position="47"/>
        <end position="272"/>
    </location>
</feature>